<accession>A0A0F6YRI2</accession>
<evidence type="ECO:0000313" key="2">
    <source>
        <dbReference type="Proteomes" id="UP000201946"/>
    </source>
</evidence>
<proteinExistence type="predicted"/>
<gene>
    <name evidence="1" type="primary">3</name>
    <name evidence="1" type="ORF">SEA_MINDY_3</name>
</gene>
<dbReference type="KEGG" id="vg:26796286"/>
<dbReference type="Proteomes" id="UP000201946">
    <property type="component" value="Segment"/>
</dbReference>
<dbReference type="GeneID" id="26796286"/>
<evidence type="ECO:0000313" key="1">
    <source>
        <dbReference type="EMBL" id="AKF15033.1"/>
    </source>
</evidence>
<sequence>MIEFFETELEPAIGLGAVVLAALSEILGVKLDPGVFYGNRAEASLNDRHKLQ</sequence>
<name>A0A0F6YRI2_9CAUD</name>
<reference evidence="1 2" key="1">
    <citation type="journal article" date="2015" name="Genome Announc.">
        <title>Genome Sequence of Mycobacteriophage Mindy.</title>
        <authorList>
            <person name="Pope W.H."/>
            <person name="Bernstein N.I."/>
            <person name="Fasolas C.S."/>
            <person name="Mezghani N."/>
            <person name="Pressimone C.A."/>
            <person name="Selvakumar P."/>
            <person name="Stanton A.C."/>
            <person name="Lapin J.S."/>
            <person name="Prout A.K."/>
            <person name="Grubb S.R."/>
            <person name="Warner M.H."/>
            <person name="Bowman C.A."/>
            <person name="Russell D.A."/>
            <person name="Hatfull G.F."/>
        </authorList>
    </citation>
    <scope>NUCLEOTIDE SEQUENCE [LARGE SCALE GENOMIC DNA]</scope>
</reference>
<protein>
    <submittedName>
        <fullName evidence="1">Uncharacterized protein</fullName>
    </submittedName>
</protein>
<dbReference type="EMBL" id="KR080204">
    <property type="protein sequence ID" value="AKF15033.1"/>
    <property type="molecule type" value="Genomic_DNA"/>
</dbReference>
<dbReference type="RefSeq" id="YP_009225290.1">
    <property type="nucleotide sequence ID" value="NC_029093.1"/>
</dbReference>
<organism evidence="1 2">
    <name type="scientific">Mycobacterium phage Mindy</name>
    <dbReference type="NCBI Taxonomy" id="1647311"/>
    <lineage>
        <taxon>Viruses</taxon>
        <taxon>Duplodnaviria</taxon>
        <taxon>Heunggongvirae</taxon>
        <taxon>Uroviricota</taxon>
        <taxon>Caudoviricetes</taxon>
        <taxon>Kostyavirus</taxon>
        <taxon>Kostyavirus toto</taxon>
    </lineage>
</organism>